<accession>A0A1H8Z7U5</accession>
<proteinExistence type="predicted"/>
<dbReference type="OrthoDB" id="656505at2"/>
<dbReference type="InterPro" id="IPR041528">
    <property type="entry name" value="Cas6b_N"/>
</dbReference>
<dbReference type="AlphaFoldDB" id="A0A1H8Z7U5"/>
<reference evidence="4" key="1">
    <citation type="submission" date="2016-10" db="EMBL/GenBank/DDBJ databases">
        <authorList>
            <person name="Varghese N."/>
            <person name="Submissions S."/>
        </authorList>
    </citation>
    <scope>NUCLEOTIDE SEQUENCE [LARGE SCALE GENOMIC DNA]</scope>
    <source>
        <strain evidence="4">DSM 24740</strain>
    </source>
</reference>
<sequence>MKPIRYLSVQFDQRINQQEIRLFRSAVIEKTERRSSLFHNHKENTKQVIYRYPLIQYKQLEQERAGIICLDEGTEDIHQLFQVRNLNLRIGRKQQLFKVVDMQLRYYDMGLAETPATYHISNYLPFNQQRYARWKTLEGDEPARQELIAATLRGNILAFAKGVDWWIDGRVTVTLEKLKPPKMVRFKQQQLLAFEATFTTNVNLPTWIGLGKGVSIGHGTVEPLNS</sequence>
<gene>
    <name evidence="3" type="ORF">SAMN05444359_101211</name>
</gene>
<evidence type="ECO:0000259" key="1">
    <source>
        <dbReference type="Pfam" id="PF17262"/>
    </source>
</evidence>
<dbReference type="RefSeq" id="WP_090164946.1">
    <property type="nucleotide sequence ID" value="NZ_FOFB01000001.1"/>
</dbReference>
<dbReference type="STRING" id="478744.SAMN05444359_101211"/>
<dbReference type="InterPro" id="IPR020209">
    <property type="entry name" value="Cas6b_C"/>
</dbReference>
<dbReference type="EMBL" id="FOFB01000001">
    <property type="protein sequence ID" value="SEP60456.1"/>
    <property type="molecule type" value="Genomic_DNA"/>
</dbReference>
<evidence type="ECO:0008006" key="5">
    <source>
        <dbReference type="Google" id="ProtNLM"/>
    </source>
</evidence>
<evidence type="ECO:0000313" key="4">
    <source>
        <dbReference type="Proteomes" id="UP000199021"/>
    </source>
</evidence>
<evidence type="ECO:0000313" key="3">
    <source>
        <dbReference type="EMBL" id="SEP60456.1"/>
    </source>
</evidence>
<organism evidence="3 4">
    <name type="scientific">Neolewinella agarilytica</name>
    <dbReference type="NCBI Taxonomy" id="478744"/>
    <lineage>
        <taxon>Bacteria</taxon>
        <taxon>Pseudomonadati</taxon>
        <taxon>Bacteroidota</taxon>
        <taxon>Saprospiria</taxon>
        <taxon>Saprospirales</taxon>
        <taxon>Lewinellaceae</taxon>
        <taxon>Neolewinella</taxon>
    </lineage>
</organism>
<name>A0A1H8Z7U5_9BACT</name>
<dbReference type="Pfam" id="PF17262">
    <property type="entry name" value="Cas6b_C"/>
    <property type="match status" value="1"/>
</dbReference>
<dbReference type="Proteomes" id="UP000199021">
    <property type="component" value="Unassembled WGS sequence"/>
</dbReference>
<dbReference type="Pfam" id="PF17955">
    <property type="entry name" value="Cas6b_N"/>
    <property type="match status" value="1"/>
</dbReference>
<keyword evidence="4" id="KW-1185">Reference proteome</keyword>
<feature type="domain" description="Cas6b C-terminal" evidence="1">
    <location>
        <begin position="112"/>
        <end position="223"/>
    </location>
</feature>
<evidence type="ECO:0000259" key="2">
    <source>
        <dbReference type="Pfam" id="PF17955"/>
    </source>
</evidence>
<feature type="domain" description="Cas6b N-terminal" evidence="2">
    <location>
        <begin position="4"/>
        <end position="104"/>
    </location>
</feature>
<dbReference type="InParanoid" id="A0A1H8Z7U5"/>
<protein>
    <recommendedName>
        <fullName evidence="5">DNA repair protein</fullName>
    </recommendedName>
</protein>